<dbReference type="InterPro" id="IPR011517">
    <property type="entry name" value="RNA_pol_sigma70_ECF-like"/>
</dbReference>
<dbReference type="EMBL" id="JBBUTG010000001">
    <property type="protein sequence ID" value="MEK8029253.1"/>
    <property type="molecule type" value="Genomic_DNA"/>
</dbReference>
<dbReference type="NCBIfam" id="TIGR02937">
    <property type="entry name" value="sigma70-ECF"/>
    <property type="match status" value="1"/>
</dbReference>
<organism evidence="6 7">
    <name type="scientific">Ideonella lacteola</name>
    <dbReference type="NCBI Taxonomy" id="2984193"/>
    <lineage>
        <taxon>Bacteria</taxon>
        <taxon>Pseudomonadati</taxon>
        <taxon>Pseudomonadota</taxon>
        <taxon>Betaproteobacteria</taxon>
        <taxon>Burkholderiales</taxon>
        <taxon>Sphaerotilaceae</taxon>
        <taxon>Ideonella</taxon>
    </lineage>
</organism>
<dbReference type="PANTHER" id="PTHR43133">
    <property type="entry name" value="RNA POLYMERASE ECF-TYPE SIGMA FACTO"/>
    <property type="match status" value="1"/>
</dbReference>
<comment type="caution">
    <text evidence="6">The sequence shown here is derived from an EMBL/GenBank/DDBJ whole genome shotgun (WGS) entry which is preliminary data.</text>
</comment>
<keyword evidence="3" id="KW-0731">Sigma factor</keyword>
<evidence type="ECO:0000256" key="2">
    <source>
        <dbReference type="ARBA" id="ARBA00023015"/>
    </source>
</evidence>
<comment type="similarity">
    <text evidence="1">Belongs to the sigma-70 factor family. ECF subfamily.</text>
</comment>
<dbReference type="SUPFAM" id="SSF88659">
    <property type="entry name" value="Sigma3 and sigma4 domains of RNA polymerase sigma factors"/>
    <property type="match status" value="1"/>
</dbReference>
<dbReference type="Gene3D" id="1.10.10.10">
    <property type="entry name" value="Winged helix-like DNA-binding domain superfamily/Winged helix DNA-binding domain"/>
    <property type="match status" value="1"/>
</dbReference>
<dbReference type="InterPro" id="IPR036388">
    <property type="entry name" value="WH-like_DNA-bd_sf"/>
</dbReference>
<dbReference type="InterPro" id="IPR013325">
    <property type="entry name" value="RNA_pol_sigma_r2"/>
</dbReference>
<evidence type="ECO:0000256" key="3">
    <source>
        <dbReference type="ARBA" id="ARBA00023082"/>
    </source>
</evidence>
<gene>
    <name evidence="6" type="ORF">AACH06_00350</name>
</gene>
<dbReference type="Proteomes" id="UP001371218">
    <property type="component" value="Unassembled WGS sequence"/>
</dbReference>
<reference evidence="6 7" key="1">
    <citation type="submission" date="2024-04" db="EMBL/GenBank/DDBJ databases">
        <title>Novel species of the genus Ideonella isolated from streams.</title>
        <authorList>
            <person name="Lu H."/>
        </authorList>
    </citation>
    <scope>NUCLEOTIDE SEQUENCE [LARGE SCALE GENOMIC DNA]</scope>
    <source>
        <strain evidence="6 7">DXS29W</strain>
    </source>
</reference>
<keyword evidence="7" id="KW-1185">Reference proteome</keyword>
<keyword evidence="4" id="KW-0804">Transcription</keyword>
<dbReference type="PANTHER" id="PTHR43133:SF39">
    <property type="entry name" value="SIMILAR TO RNA POLYMERASE SIGMA-E FACTOR"/>
    <property type="match status" value="1"/>
</dbReference>
<dbReference type="InterPro" id="IPR013324">
    <property type="entry name" value="RNA_pol_sigma_r3/r4-like"/>
</dbReference>
<sequence length="182" mass="20345">MNDSDIDIVRSVAPPTHDPRFASLYAELHRVAHREARRYGGISELSATTVLHEAYLNLSQRGPVEFRDQAHFIAYAARVMRGLVIDQARARGAIKRGGQAHITVLDAETAEEMADPQSLQSISDALDDLARLEPDLAHIVDLRFFCGFTMDEIAAQRGASVRTVQRQWDKARALLYRAMTTD</sequence>
<evidence type="ECO:0000256" key="1">
    <source>
        <dbReference type="ARBA" id="ARBA00010641"/>
    </source>
</evidence>
<name>A0ABU9BIB1_9BURK</name>
<dbReference type="InterPro" id="IPR014284">
    <property type="entry name" value="RNA_pol_sigma-70_dom"/>
</dbReference>
<dbReference type="InterPro" id="IPR053812">
    <property type="entry name" value="HTH_Sigma70_ECF-like"/>
</dbReference>
<evidence type="ECO:0000259" key="5">
    <source>
        <dbReference type="Pfam" id="PF07638"/>
    </source>
</evidence>
<evidence type="ECO:0000313" key="7">
    <source>
        <dbReference type="Proteomes" id="UP001371218"/>
    </source>
</evidence>
<keyword evidence="2" id="KW-0805">Transcription regulation</keyword>
<dbReference type="Gene3D" id="1.10.1740.10">
    <property type="match status" value="1"/>
</dbReference>
<dbReference type="InterPro" id="IPR039425">
    <property type="entry name" value="RNA_pol_sigma-70-like"/>
</dbReference>
<dbReference type="NCBIfam" id="TIGR02999">
    <property type="entry name" value="Sig-70_X6"/>
    <property type="match status" value="1"/>
</dbReference>
<evidence type="ECO:0000313" key="6">
    <source>
        <dbReference type="EMBL" id="MEK8029253.1"/>
    </source>
</evidence>
<protein>
    <submittedName>
        <fullName evidence="6">ECF-type sigma factor</fullName>
    </submittedName>
</protein>
<dbReference type="RefSeq" id="WP_341423597.1">
    <property type="nucleotide sequence ID" value="NZ_JBBUTG010000001.1"/>
</dbReference>
<dbReference type="Pfam" id="PF07638">
    <property type="entry name" value="Sigma70_ECF"/>
    <property type="match status" value="1"/>
</dbReference>
<accession>A0ABU9BIB1</accession>
<evidence type="ECO:0000256" key="4">
    <source>
        <dbReference type="ARBA" id="ARBA00023163"/>
    </source>
</evidence>
<proteinExistence type="inferred from homology"/>
<dbReference type="SUPFAM" id="SSF88946">
    <property type="entry name" value="Sigma2 domain of RNA polymerase sigma factors"/>
    <property type="match status" value="1"/>
</dbReference>
<feature type="domain" description="RNA polymerase sigma-70 ECF-like HTH" evidence="5">
    <location>
        <begin position="21"/>
        <end position="179"/>
    </location>
</feature>